<dbReference type="AlphaFoldDB" id="A0A494RLQ2"/>
<dbReference type="InterPro" id="IPR001375">
    <property type="entry name" value="Peptidase_S9_cat"/>
</dbReference>
<evidence type="ECO:0000256" key="1">
    <source>
        <dbReference type="ARBA" id="ARBA00022801"/>
    </source>
</evidence>
<dbReference type="SUPFAM" id="SSF82171">
    <property type="entry name" value="DPP6 N-terminal domain-like"/>
    <property type="match status" value="1"/>
</dbReference>
<dbReference type="GO" id="GO:0004252">
    <property type="term" value="F:serine-type endopeptidase activity"/>
    <property type="evidence" value="ECO:0007669"/>
    <property type="project" value="TreeGrafter"/>
</dbReference>
<dbReference type="InterPro" id="IPR029058">
    <property type="entry name" value="AB_hydrolase_fold"/>
</dbReference>
<dbReference type="InterPro" id="IPR006311">
    <property type="entry name" value="TAT_signal"/>
</dbReference>
<keyword evidence="1" id="KW-0378">Hydrolase</keyword>
<accession>A0A494RLQ2</accession>
<gene>
    <name evidence="3" type="ORF">D8I30_04620</name>
</gene>
<proteinExistence type="predicted"/>
<evidence type="ECO:0000313" key="3">
    <source>
        <dbReference type="EMBL" id="AYG94546.1"/>
    </source>
</evidence>
<dbReference type="PROSITE" id="PS51318">
    <property type="entry name" value="TAT"/>
    <property type="match status" value="1"/>
</dbReference>
<dbReference type="EMBL" id="CP032707">
    <property type="protein sequence ID" value="AYG94546.1"/>
    <property type="molecule type" value="Genomic_DNA"/>
</dbReference>
<dbReference type="OrthoDB" id="128799at2"/>
<evidence type="ECO:0000259" key="2">
    <source>
        <dbReference type="Pfam" id="PF00326"/>
    </source>
</evidence>
<dbReference type="PANTHER" id="PTHR42776:SF27">
    <property type="entry name" value="DIPEPTIDYL PEPTIDASE FAMILY MEMBER 6"/>
    <property type="match status" value="1"/>
</dbReference>
<dbReference type="SUPFAM" id="SSF53474">
    <property type="entry name" value="alpha/beta-Hydrolases"/>
    <property type="match status" value="1"/>
</dbReference>
<name>A0A494RLQ2_9CAUL</name>
<dbReference type="Gene3D" id="3.40.50.1820">
    <property type="entry name" value="alpha/beta hydrolase"/>
    <property type="match status" value="1"/>
</dbReference>
<feature type="domain" description="Peptidase S9 prolyl oligopeptidase catalytic" evidence="2">
    <location>
        <begin position="469"/>
        <end position="669"/>
    </location>
</feature>
<evidence type="ECO:0000313" key="4">
    <source>
        <dbReference type="Proteomes" id="UP000276984"/>
    </source>
</evidence>
<reference evidence="3 4" key="1">
    <citation type="submission" date="2018-10" db="EMBL/GenBank/DDBJ databases">
        <title>Complete genome sequence of Brevundimonas naejangsanensis BRV3.</title>
        <authorList>
            <person name="Berrios L."/>
            <person name="Ely B."/>
        </authorList>
    </citation>
    <scope>NUCLEOTIDE SEQUENCE [LARGE SCALE GENOMIC DNA]</scope>
    <source>
        <strain evidence="3 4">BRV3</strain>
    </source>
</reference>
<organism evidence="3 4">
    <name type="scientific">Brevundimonas naejangsanensis</name>
    <dbReference type="NCBI Taxonomy" id="588932"/>
    <lineage>
        <taxon>Bacteria</taxon>
        <taxon>Pseudomonadati</taxon>
        <taxon>Pseudomonadota</taxon>
        <taxon>Alphaproteobacteria</taxon>
        <taxon>Caulobacterales</taxon>
        <taxon>Caulobacteraceae</taxon>
        <taxon>Brevundimonas</taxon>
    </lineage>
</organism>
<dbReference type="GO" id="GO:0006508">
    <property type="term" value="P:proteolysis"/>
    <property type="evidence" value="ECO:0007669"/>
    <property type="project" value="InterPro"/>
</dbReference>
<sequence>MREAVGGNMRGSNHSRRAALSRRGLLLAGGAGAALSLLNVRLASAAPAAAYAAADFFARPRTQAVILSPSGARIAVLEQLGTRDEPRGVIDILDAAQPEGRRRRIELGKLTVEALEWANDQRLLARVLIKRVVPGRKPMGSNLIGPSETLTSRRIVSIDHETNDTVVLFEGERQRLRYSMDLGRVIDILPNDPDHVLMTAWEADGVMGLHRVNINNGAAERLERGTSMTRGWQTHGGVAVLRRDVNPRGTVETIHARAPGEKEWRFVRRNRIVDAPDFSWVGGGSRPDTVLVSARGEGEDVEAIREMNLHSLVLGPPMQPRPGRDVLYGLLDARRRYVGAAYYGDRLEYDFAEEGLAVHHRAMNRFFDDDCDVHLSQVSDDRNRFIAYVEGPREPGAWYLYDKAARSMSNLGSRYDLDFERLGGCDLLTVRTRDGAAIEAYLTAPPGAAPGPLVVMPHGGPEARDQRGYDRQVQVLAAQGWWVLQPNFRGSGGYGQAFAQQGWRRWGERMQEDVEDAVAQVVRDKGLDGDRVAIMGTSYGGYAALMGAVRRPDLYKAAISICGVTDLVDMLAWERRDDDTPTKEVYGFWKKRIGDPETDGPMLQAASPRRRAAEITCPVLLVHGVDDAIVPVIQSRIMNSALRSARKSIDYVEVPDAGHSDWDDEVEQGLMERYVALLRRAFA</sequence>
<dbReference type="PANTHER" id="PTHR42776">
    <property type="entry name" value="SERINE PEPTIDASE S9 FAMILY MEMBER"/>
    <property type="match status" value="1"/>
</dbReference>
<protein>
    <submittedName>
        <fullName evidence="3">S9 family peptidase</fullName>
    </submittedName>
</protein>
<dbReference type="Pfam" id="PF00326">
    <property type="entry name" value="Peptidase_S9"/>
    <property type="match status" value="1"/>
</dbReference>
<keyword evidence="4" id="KW-1185">Reference proteome</keyword>
<dbReference type="Proteomes" id="UP000276984">
    <property type="component" value="Chromosome"/>
</dbReference>